<keyword evidence="2 8" id="KW-0812">Transmembrane</keyword>
<dbReference type="GO" id="GO:0005793">
    <property type="term" value="C:endoplasmic reticulum-Golgi intermediate compartment"/>
    <property type="evidence" value="ECO:0007669"/>
    <property type="project" value="TreeGrafter"/>
</dbReference>
<dbReference type="InterPro" id="IPR013320">
    <property type="entry name" value="ConA-like_dom_sf"/>
</dbReference>
<dbReference type="Pfam" id="PF03388">
    <property type="entry name" value="Lectin_leg-like"/>
    <property type="match status" value="1"/>
</dbReference>
<comment type="caution">
    <text evidence="11">The sequence shown here is derived from an EMBL/GenBank/DDBJ whole genome shotgun (WGS) entry which is preliminary data.</text>
</comment>
<sequence length="428" mass="47523">MRLDWTLSALLAASLSQAQYLISELSFGHAGRISDPSSRGQITNFALQGNPAVPEVLSNRIILTPLAPGNQRGAIWAQQPLQRTQWIADFDFRANGPERGGGNLNIWLVRGGPGVVSSSSVYTVGKFDGFVLTIDKTGSSGGIIRGFLNDGSTDYSAKQRVEELAFGHCNYAYRNLGRPSQVKMRQTGRSFRVEVDGNLCFETDKISIPQGYQFGITAATPDVPDSFEVFKMVVMSDNSDSGSNPNNNQQQSQQQSSNRVNSNAKKDSYDGGELSDEDPDIFQTSKAQFQDLHNRLQNTNHQLSALHRTASRHQQQDEKRHDEVTQLIGQLRADLRKIDEIGELQSRITELNREVSELRREVSRKLQANERSVRGLLDTHHSSLTDAVLTSTPGHKFLILCFLGTQGLLVAAFVAYKRRRAAMPKKYL</sequence>
<dbReference type="InterPro" id="IPR051136">
    <property type="entry name" value="Intracellular_Lectin-GPT"/>
</dbReference>
<dbReference type="GO" id="GO:0005789">
    <property type="term" value="C:endoplasmic reticulum membrane"/>
    <property type="evidence" value="ECO:0007669"/>
    <property type="project" value="TreeGrafter"/>
</dbReference>
<reference evidence="11 12" key="1">
    <citation type="journal article" date="2021" name="Nat. Commun.">
        <title>Genetic determinants of endophytism in the Arabidopsis root mycobiome.</title>
        <authorList>
            <person name="Mesny F."/>
            <person name="Miyauchi S."/>
            <person name="Thiergart T."/>
            <person name="Pickel B."/>
            <person name="Atanasova L."/>
            <person name="Karlsson M."/>
            <person name="Huettel B."/>
            <person name="Barry K.W."/>
            <person name="Haridas S."/>
            <person name="Chen C."/>
            <person name="Bauer D."/>
            <person name="Andreopoulos W."/>
            <person name="Pangilinan J."/>
            <person name="LaButti K."/>
            <person name="Riley R."/>
            <person name="Lipzen A."/>
            <person name="Clum A."/>
            <person name="Drula E."/>
            <person name="Henrissat B."/>
            <person name="Kohler A."/>
            <person name="Grigoriev I.V."/>
            <person name="Martin F.M."/>
            <person name="Hacquard S."/>
        </authorList>
    </citation>
    <scope>NUCLEOTIDE SEQUENCE [LARGE SCALE GENOMIC DNA]</scope>
    <source>
        <strain evidence="11 12">MPI-CAGE-CH-0241</strain>
    </source>
</reference>
<dbReference type="GO" id="GO:0000139">
    <property type="term" value="C:Golgi membrane"/>
    <property type="evidence" value="ECO:0007669"/>
    <property type="project" value="TreeGrafter"/>
</dbReference>
<proteinExistence type="predicted"/>
<dbReference type="AlphaFoldDB" id="A0A9P8WD45"/>
<evidence type="ECO:0000256" key="3">
    <source>
        <dbReference type="ARBA" id="ARBA00022729"/>
    </source>
</evidence>
<keyword evidence="12" id="KW-1185">Reference proteome</keyword>
<evidence type="ECO:0000256" key="5">
    <source>
        <dbReference type="ARBA" id="ARBA00023136"/>
    </source>
</evidence>
<protein>
    <submittedName>
        <fullName evidence="11">Concanavalin A-like lectin/glucanase domain-containing protein</fullName>
    </submittedName>
</protein>
<keyword evidence="5 8" id="KW-0472">Membrane</keyword>
<dbReference type="InterPro" id="IPR005052">
    <property type="entry name" value="Lectin_leg"/>
</dbReference>
<keyword evidence="4 8" id="KW-1133">Transmembrane helix</keyword>
<dbReference type="EMBL" id="JAGPYM010000006">
    <property type="protein sequence ID" value="KAH6893516.1"/>
    <property type="molecule type" value="Genomic_DNA"/>
</dbReference>
<evidence type="ECO:0000256" key="8">
    <source>
        <dbReference type="SAM" id="Phobius"/>
    </source>
</evidence>
<feature type="coiled-coil region" evidence="6">
    <location>
        <begin position="341"/>
        <end position="368"/>
    </location>
</feature>
<keyword evidence="6" id="KW-0175">Coiled coil</keyword>
<organism evidence="11 12">
    <name type="scientific">Thelonectria olida</name>
    <dbReference type="NCBI Taxonomy" id="1576542"/>
    <lineage>
        <taxon>Eukaryota</taxon>
        <taxon>Fungi</taxon>
        <taxon>Dikarya</taxon>
        <taxon>Ascomycota</taxon>
        <taxon>Pezizomycotina</taxon>
        <taxon>Sordariomycetes</taxon>
        <taxon>Hypocreomycetidae</taxon>
        <taxon>Hypocreales</taxon>
        <taxon>Nectriaceae</taxon>
        <taxon>Thelonectria</taxon>
    </lineage>
</organism>
<evidence type="ECO:0000256" key="1">
    <source>
        <dbReference type="ARBA" id="ARBA00004479"/>
    </source>
</evidence>
<dbReference type="InterPro" id="IPR035661">
    <property type="entry name" value="EMP46/EMP47_N"/>
</dbReference>
<evidence type="ECO:0000256" key="9">
    <source>
        <dbReference type="SAM" id="SignalP"/>
    </source>
</evidence>
<dbReference type="PANTHER" id="PTHR12223">
    <property type="entry name" value="VESICULAR MANNOSE-BINDING LECTIN"/>
    <property type="match status" value="1"/>
</dbReference>
<gene>
    <name evidence="11" type="ORF">B0T10DRAFT_546741</name>
</gene>
<evidence type="ECO:0000256" key="2">
    <source>
        <dbReference type="ARBA" id="ARBA00022692"/>
    </source>
</evidence>
<evidence type="ECO:0000313" key="11">
    <source>
        <dbReference type="EMBL" id="KAH6893516.1"/>
    </source>
</evidence>
<feature type="domain" description="L-type lectin-like" evidence="10">
    <location>
        <begin position="25"/>
        <end position="237"/>
    </location>
</feature>
<dbReference type="Gene3D" id="2.60.120.200">
    <property type="match status" value="1"/>
</dbReference>
<feature type="compositionally biased region" description="Low complexity" evidence="7">
    <location>
        <begin position="236"/>
        <end position="263"/>
    </location>
</feature>
<dbReference type="SUPFAM" id="SSF161270">
    <property type="entry name" value="PspA lactotransferrin-binding region"/>
    <property type="match status" value="1"/>
</dbReference>
<feature type="transmembrane region" description="Helical" evidence="8">
    <location>
        <begin position="397"/>
        <end position="416"/>
    </location>
</feature>
<dbReference type="GO" id="GO:0006888">
    <property type="term" value="P:endoplasmic reticulum to Golgi vesicle-mediated transport"/>
    <property type="evidence" value="ECO:0007669"/>
    <property type="project" value="TreeGrafter"/>
</dbReference>
<dbReference type="GO" id="GO:0005537">
    <property type="term" value="F:D-mannose binding"/>
    <property type="evidence" value="ECO:0007669"/>
    <property type="project" value="TreeGrafter"/>
</dbReference>
<dbReference type="PANTHER" id="PTHR12223:SF28">
    <property type="entry name" value="LECTIN, MANNOSE BINDING 1 LIKE"/>
    <property type="match status" value="1"/>
</dbReference>
<dbReference type="OrthoDB" id="10265193at2759"/>
<evidence type="ECO:0000256" key="4">
    <source>
        <dbReference type="ARBA" id="ARBA00022989"/>
    </source>
</evidence>
<evidence type="ECO:0000313" key="12">
    <source>
        <dbReference type="Proteomes" id="UP000777438"/>
    </source>
</evidence>
<feature type="signal peptide" evidence="9">
    <location>
        <begin position="1"/>
        <end position="18"/>
    </location>
</feature>
<evidence type="ECO:0000259" key="10">
    <source>
        <dbReference type="PROSITE" id="PS51328"/>
    </source>
</evidence>
<evidence type="ECO:0000256" key="6">
    <source>
        <dbReference type="SAM" id="Coils"/>
    </source>
</evidence>
<feature type="chain" id="PRO_5040207705" evidence="9">
    <location>
        <begin position="19"/>
        <end position="428"/>
    </location>
</feature>
<dbReference type="SUPFAM" id="SSF49899">
    <property type="entry name" value="Concanavalin A-like lectins/glucanases"/>
    <property type="match status" value="1"/>
</dbReference>
<dbReference type="GO" id="GO:0030134">
    <property type="term" value="C:COPII-coated ER to Golgi transport vesicle"/>
    <property type="evidence" value="ECO:0007669"/>
    <property type="project" value="TreeGrafter"/>
</dbReference>
<feature type="region of interest" description="Disordered" evidence="7">
    <location>
        <begin position="236"/>
        <end position="279"/>
    </location>
</feature>
<name>A0A9P8WD45_9HYPO</name>
<dbReference type="PROSITE" id="PS51328">
    <property type="entry name" value="L_LECTIN_LIKE"/>
    <property type="match status" value="1"/>
</dbReference>
<dbReference type="Proteomes" id="UP000777438">
    <property type="component" value="Unassembled WGS sequence"/>
</dbReference>
<accession>A0A9P8WD45</accession>
<comment type="subcellular location">
    <subcellularLocation>
        <location evidence="1">Membrane</location>
        <topology evidence="1">Single-pass type I membrane protein</topology>
    </subcellularLocation>
</comment>
<dbReference type="Gene3D" id="6.10.140.920">
    <property type="match status" value="1"/>
</dbReference>
<dbReference type="CDD" id="cd06903">
    <property type="entry name" value="lectin_EMP46_EMP47"/>
    <property type="match status" value="1"/>
</dbReference>
<evidence type="ECO:0000256" key="7">
    <source>
        <dbReference type="SAM" id="MobiDB-lite"/>
    </source>
</evidence>
<keyword evidence="3 9" id="KW-0732">Signal</keyword>